<keyword evidence="1" id="KW-0732">Signal</keyword>
<feature type="signal peptide" evidence="1">
    <location>
        <begin position="1"/>
        <end position="39"/>
    </location>
</feature>
<proteinExistence type="predicted"/>
<sequence>MTSLHAQANTPRKLSSSLTRALAASLLIAYSALNGMAHATPSTVPNAAELHRLPIKAELTKKTTSFQIKNLYAFRLPDNLPPDVNFRGLVGTISTTSAANPALHGAVNSETLFGLAYTTQGNCPVSGQTIGSYAEIYARFPSQGLAGLILKQARPGTETFPVALLLPERLPMHIRPGGCIFLSFDGTDFANLPYTMRTDLQLLYDTGAPRWTQQTYSGLDSEFIVTPSTARGPVLNAYAVLPVSRQGPIHPGKVISLYGNVSATAPAEFAKIPAGQGTWSVRDIVVIYKHNSCQRAFPGHSPNKFMWNDRSGNGHAPNPSMALGPDAVKLLEVVLTGNGLDSVMKQANAIDTVPAEVEEGDCVAIAILPNAVNPAINGAVNVETQIKVVSTP</sequence>
<reference evidence="2 3" key="1">
    <citation type="journal article" date="2014" name="Genome Biol. Evol.">
        <title>Acetic acid bacteria genomes reveal functional traits for adaptation to life in insect guts.</title>
        <authorList>
            <person name="Chouaia B."/>
            <person name="Gaiarsa S."/>
            <person name="Crotti E."/>
            <person name="Comandatore F."/>
            <person name="Degli Esposti M."/>
            <person name="Ricci I."/>
            <person name="Alma A."/>
            <person name="Favia G."/>
            <person name="Bandi C."/>
            <person name="Daffonchio D."/>
        </authorList>
    </citation>
    <scope>NUCLEOTIDE SEQUENCE [LARGE SCALE GENOMIC DNA]</scope>
    <source>
        <strain evidence="2 3">SF2.1</strain>
    </source>
</reference>
<accession>A0A060QKI2</accession>
<dbReference type="AlphaFoldDB" id="A0A060QKI2"/>
<protein>
    <submittedName>
        <fullName evidence="2">Uncharacterized protein</fullName>
    </submittedName>
</protein>
<dbReference type="RefSeq" id="WP_023977343.1">
    <property type="nucleotide sequence ID" value="NZ_CBLX010000009.1"/>
</dbReference>
<evidence type="ECO:0000313" key="3">
    <source>
        <dbReference type="Proteomes" id="UP000027583"/>
    </source>
</evidence>
<comment type="caution">
    <text evidence="2">The sequence shown here is derived from an EMBL/GenBank/DDBJ whole genome shotgun (WGS) entry which is preliminary data.</text>
</comment>
<organism evidence="2 3">
    <name type="scientific">Asaia bogorensis</name>
    <dbReference type="NCBI Taxonomy" id="91915"/>
    <lineage>
        <taxon>Bacteria</taxon>
        <taxon>Pseudomonadati</taxon>
        <taxon>Pseudomonadota</taxon>
        <taxon>Alphaproteobacteria</taxon>
        <taxon>Acetobacterales</taxon>
        <taxon>Acetobacteraceae</taxon>
        <taxon>Asaia</taxon>
    </lineage>
</organism>
<gene>
    <name evidence="2" type="ORF">ASAP_1422</name>
</gene>
<dbReference type="Proteomes" id="UP000027583">
    <property type="component" value="Unassembled WGS sequence"/>
</dbReference>
<evidence type="ECO:0000256" key="1">
    <source>
        <dbReference type="SAM" id="SignalP"/>
    </source>
</evidence>
<feature type="chain" id="PRO_5001590540" evidence="1">
    <location>
        <begin position="40"/>
        <end position="392"/>
    </location>
</feature>
<name>A0A060QKI2_9PROT</name>
<dbReference type="EMBL" id="CBLX010000009">
    <property type="protein sequence ID" value="CDG39467.1"/>
    <property type="molecule type" value="Genomic_DNA"/>
</dbReference>
<evidence type="ECO:0000313" key="2">
    <source>
        <dbReference type="EMBL" id="CDG39467.1"/>
    </source>
</evidence>
<reference evidence="2 3" key="2">
    <citation type="journal article" date="2014" name="PLoS ONE">
        <title>Evolution of mitochondria reconstructed from the energy metabolism of living bacteria.</title>
        <authorList>
            <person name="Degli Esposti M."/>
            <person name="Chouaia B."/>
            <person name="Comandatore F."/>
            <person name="Crotti E."/>
            <person name="Sassera D."/>
            <person name="Lievens P.M."/>
            <person name="Daffonchio D."/>
            <person name="Bandi C."/>
        </authorList>
    </citation>
    <scope>NUCLEOTIDE SEQUENCE [LARGE SCALE GENOMIC DNA]</scope>
    <source>
        <strain evidence="2 3">SF2.1</strain>
    </source>
</reference>